<evidence type="ECO:0000313" key="1">
    <source>
        <dbReference type="EMBL" id="KZV52237.1"/>
    </source>
</evidence>
<protein>
    <submittedName>
        <fullName evidence="1">Uncharacterized protein</fullName>
    </submittedName>
</protein>
<reference evidence="1 2" key="1">
    <citation type="journal article" date="2015" name="Proc. Natl. Acad. Sci. U.S.A.">
        <title>The resurrection genome of Boea hygrometrica: A blueprint for survival of dehydration.</title>
        <authorList>
            <person name="Xiao L."/>
            <person name="Yang G."/>
            <person name="Zhang L."/>
            <person name="Yang X."/>
            <person name="Zhao S."/>
            <person name="Ji Z."/>
            <person name="Zhou Q."/>
            <person name="Hu M."/>
            <person name="Wang Y."/>
            <person name="Chen M."/>
            <person name="Xu Y."/>
            <person name="Jin H."/>
            <person name="Xiao X."/>
            <person name="Hu G."/>
            <person name="Bao F."/>
            <person name="Hu Y."/>
            <person name="Wan P."/>
            <person name="Li L."/>
            <person name="Deng X."/>
            <person name="Kuang T."/>
            <person name="Xiang C."/>
            <person name="Zhu J.K."/>
            <person name="Oliver M.J."/>
            <person name="He Y."/>
        </authorList>
    </citation>
    <scope>NUCLEOTIDE SEQUENCE [LARGE SCALE GENOMIC DNA]</scope>
    <source>
        <strain evidence="2">cv. XS01</strain>
    </source>
</reference>
<evidence type="ECO:0000313" key="2">
    <source>
        <dbReference type="Proteomes" id="UP000250235"/>
    </source>
</evidence>
<dbReference type="AlphaFoldDB" id="A0A2Z7D0Q0"/>
<sequence>MRTDQIGASSSERHARRLLYHQLRSQINTLFSQIWYAQLLTLVEQIRPTSWYIQISSQYILHSTSVKSGIRKTTSINSTQPTSTLVTQNDVALPPNLDTQFLLKSGILLSLSLQLEVPVFETGVARFEEREVVVVLESLRDCGPVVLLFFESFGFELIARYFDRLELVVASVELLLSFLGSILELVAVPSVV</sequence>
<organism evidence="1 2">
    <name type="scientific">Dorcoceras hygrometricum</name>
    <dbReference type="NCBI Taxonomy" id="472368"/>
    <lineage>
        <taxon>Eukaryota</taxon>
        <taxon>Viridiplantae</taxon>
        <taxon>Streptophyta</taxon>
        <taxon>Embryophyta</taxon>
        <taxon>Tracheophyta</taxon>
        <taxon>Spermatophyta</taxon>
        <taxon>Magnoliopsida</taxon>
        <taxon>eudicotyledons</taxon>
        <taxon>Gunneridae</taxon>
        <taxon>Pentapetalae</taxon>
        <taxon>asterids</taxon>
        <taxon>lamiids</taxon>
        <taxon>Lamiales</taxon>
        <taxon>Gesneriaceae</taxon>
        <taxon>Didymocarpoideae</taxon>
        <taxon>Trichosporeae</taxon>
        <taxon>Loxocarpinae</taxon>
        <taxon>Dorcoceras</taxon>
    </lineage>
</organism>
<keyword evidence="2" id="KW-1185">Reference proteome</keyword>
<name>A0A2Z7D0Q0_9LAMI</name>
<accession>A0A2Z7D0Q0</accession>
<dbReference type="EMBL" id="KQ991154">
    <property type="protein sequence ID" value="KZV52237.1"/>
    <property type="molecule type" value="Genomic_DNA"/>
</dbReference>
<dbReference type="Proteomes" id="UP000250235">
    <property type="component" value="Unassembled WGS sequence"/>
</dbReference>
<proteinExistence type="predicted"/>
<gene>
    <name evidence="1" type="ORF">F511_39966</name>
</gene>